<evidence type="ECO:0000313" key="5">
    <source>
        <dbReference type="Proteomes" id="UP000321947"/>
    </source>
</evidence>
<reference evidence="4 5" key="1">
    <citation type="submission" date="2019-08" db="EMBL/GenBank/DDBJ databases">
        <title>Draft genome sequences of two oriental melons (Cucumis melo L. var makuwa).</title>
        <authorList>
            <person name="Kwon S.-Y."/>
        </authorList>
    </citation>
    <scope>NUCLEOTIDE SEQUENCE [LARGE SCALE GENOMIC DNA]</scope>
    <source>
        <strain evidence="5">cv. Chang Bougi</strain>
        <strain evidence="4">cv. SW 3</strain>
        <tissue evidence="2">Leaf</tissue>
    </source>
</reference>
<evidence type="ECO:0000313" key="3">
    <source>
        <dbReference type="EMBL" id="TYK27451.1"/>
    </source>
</evidence>
<protein>
    <submittedName>
        <fullName evidence="2">Uncharacterized protein</fullName>
    </submittedName>
</protein>
<organism evidence="2 4">
    <name type="scientific">Cucumis melo var. makuwa</name>
    <name type="common">Oriental melon</name>
    <dbReference type="NCBI Taxonomy" id="1194695"/>
    <lineage>
        <taxon>Eukaryota</taxon>
        <taxon>Viridiplantae</taxon>
        <taxon>Streptophyta</taxon>
        <taxon>Embryophyta</taxon>
        <taxon>Tracheophyta</taxon>
        <taxon>Spermatophyta</taxon>
        <taxon>Magnoliopsida</taxon>
        <taxon>eudicotyledons</taxon>
        <taxon>Gunneridae</taxon>
        <taxon>Pentapetalae</taxon>
        <taxon>rosids</taxon>
        <taxon>fabids</taxon>
        <taxon>Cucurbitales</taxon>
        <taxon>Cucurbitaceae</taxon>
        <taxon>Benincaseae</taxon>
        <taxon>Cucumis</taxon>
    </lineage>
</organism>
<sequence length="132" mass="14566">MATQSDWTHGLGQRRRAAGYMGPGSDAERLDARSMAERLDTRLTVERLDARSTAEWLDARLTAERMDARSTVVTVRQRPTAGGEVLTETRLLDDGFQAEEMRVRLRSTEVGRLKARSTGVSLDCTIGWVGGG</sequence>
<feature type="region of interest" description="Disordered" evidence="1">
    <location>
        <begin position="1"/>
        <end position="27"/>
    </location>
</feature>
<dbReference type="AlphaFoldDB" id="A0A5A7V5C6"/>
<evidence type="ECO:0000313" key="4">
    <source>
        <dbReference type="Proteomes" id="UP000321393"/>
    </source>
</evidence>
<accession>A0A5A7V5C6</accession>
<evidence type="ECO:0000256" key="1">
    <source>
        <dbReference type="SAM" id="MobiDB-lite"/>
    </source>
</evidence>
<dbReference type="EMBL" id="SSTE01004567">
    <property type="protein sequence ID" value="KAA0062430.1"/>
    <property type="molecule type" value="Genomic_DNA"/>
</dbReference>
<gene>
    <name evidence="3" type="ORF">E5676_scaffold325G001500</name>
    <name evidence="2" type="ORF">E6C27_scaffold130G00060</name>
</gene>
<dbReference type="Proteomes" id="UP000321393">
    <property type="component" value="Unassembled WGS sequence"/>
</dbReference>
<proteinExistence type="predicted"/>
<evidence type="ECO:0000313" key="2">
    <source>
        <dbReference type="EMBL" id="KAA0062430.1"/>
    </source>
</evidence>
<dbReference type="EMBL" id="SSTD01002800">
    <property type="protein sequence ID" value="TYK27451.1"/>
    <property type="molecule type" value="Genomic_DNA"/>
</dbReference>
<dbReference type="Proteomes" id="UP000321947">
    <property type="component" value="Unassembled WGS sequence"/>
</dbReference>
<name>A0A5A7V5C6_CUCMM</name>
<comment type="caution">
    <text evidence="2">The sequence shown here is derived from an EMBL/GenBank/DDBJ whole genome shotgun (WGS) entry which is preliminary data.</text>
</comment>